<gene>
    <name evidence="2" type="ORF">UPYG_G00343020</name>
</gene>
<feature type="region of interest" description="Disordered" evidence="1">
    <location>
        <begin position="1344"/>
        <end position="1368"/>
    </location>
</feature>
<evidence type="ECO:0000313" key="3">
    <source>
        <dbReference type="Proteomes" id="UP001557470"/>
    </source>
</evidence>
<feature type="region of interest" description="Disordered" evidence="1">
    <location>
        <begin position="1428"/>
        <end position="1464"/>
    </location>
</feature>
<feature type="region of interest" description="Disordered" evidence="1">
    <location>
        <begin position="1081"/>
        <end position="1253"/>
    </location>
</feature>
<feature type="compositionally biased region" description="Basic and acidic residues" evidence="1">
    <location>
        <begin position="1293"/>
        <end position="1303"/>
    </location>
</feature>
<feature type="compositionally biased region" description="Basic residues" evidence="1">
    <location>
        <begin position="1139"/>
        <end position="1151"/>
    </location>
</feature>
<feature type="compositionally biased region" description="Basic and acidic residues" evidence="1">
    <location>
        <begin position="1104"/>
        <end position="1116"/>
    </location>
</feature>
<feature type="compositionally biased region" description="Low complexity" evidence="1">
    <location>
        <begin position="1480"/>
        <end position="1491"/>
    </location>
</feature>
<reference evidence="2 3" key="1">
    <citation type="submission" date="2024-06" db="EMBL/GenBank/DDBJ databases">
        <authorList>
            <person name="Pan Q."/>
            <person name="Wen M."/>
            <person name="Jouanno E."/>
            <person name="Zahm M."/>
            <person name="Klopp C."/>
            <person name="Cabau C."/>
            <person name="Louis A."/>
            <person name="Berthelot C."/>
            <person name="Parey E."/>
            <person name="Roest Crollius H."/>
            <person name="Montfort J."/>
            <person name="Robinson-Rechavi M."/>
            <person name="Bouchez O."/>
            <person name="Lampietro C."/>
            <person name="Lopez Roques C."/>
            <person name="Donnadieu C."/>
            <person name="Postlethwait J."/>
            <person name="Bobe J."/>
            <person name="Verreycken H."/>
            <person name="Guiguen Y."/>
        </authorList>
    </citation>
    <scope>NUCLEOTIDE SEQUENCE [LARGE SCALE GENOMIC DNA]</scope>
    <source>
        <strain evidence="2">Up_M1</strain>
        <tissue evidence="2">Testis</tissue>
    </source>
</reference>
<sequence>MSYWERVPLTGERQYLTQVERNDQWINEEEEAATQTNYKFCPQQSEIDIQRYDVQRDCPPSYNYDHKIHRNTYWPHEKEPLRGKLPHNVTIHKNGEMENKQHEKEPYFSSFDFSPLSIFEKGHEDVSHHTNADRGYVVGPEVNRNNYNPMEHFQQMYNSIHSNSNFQADTSEFPSGFSKGASHGCDGGSYGSSSGGSSRGGSEKNCKGNSTECSIGLSKLQSIKSTSPKLQAKHDNTSSITTKLSLDIQNTNIDATISAGNKKHCEMALRPITSCVQASTVMESTMSVDLEVAQVAKADINGVTEPSLPLKDIMQLTDTLSNAALVPHTQTSATPERKQVSCSSPKDFNVNPQRKPSNTNLISFKKIQDWIQSVQTESKNQQQLKTNGKSMSSDQLCAEESTTVQLEIKSNHRSMTLTAVAAILPPVAIVPPMGSKQSPEPLETGSMDKEFQNLKASIKEQSVESPQASAKDYLCFPAVLHETGTFQKRVVCHKPVDTSLCSQLSAKQDIEFIQVISKMDNRSPSPYVHTSTTVNDVNEAQTIMEVGCNSTDGTINLLTIGDIQFKLSTLRQLVNDLEGSVTNEEAKDSCLKTVLLKQYWGDDVEALKNLTDHKIMQDVSAWAIEDENAVVLFAVSGFTLQELVTEFPNQGQVDSSLLVDYRSSWLNINEKLDDIDKESGRVCSLGFRADKAEENASTEVVDRIKIDNSFLSKTDTIVLTPQQPVDKELIKDGDPQNDKIIMEINSPTDTDLPLDADSKKDPLSNIILTVLTPDDALKLIAEIEEPDKDLSTDKDAKTGTDLLTDIDTHPPMNLTVLTSEDALKLMCQIEKDSAIELGSPAPSYKTQTELLQNVGSGRFEKPCNCPCFIETDNGFEVVLCFSCQEEKISPQSLRCKPIIKCFNLLNACGNSDQETEKCPTDLAPSCLPPNQSMDLEQRKTTKEKTDDKQSSDHKTEEEMLKFTSVIHTSDILFLSDESQDSDQETPNKSGAEHKTESATCMSAKQCTSQSEFDLFVLGSENRKIPKNDQDFQLGIIPLLNVKSSTHIADNWCSPIEDSSVIFNSLRDEYDTITDFVNHHKPLKPKEKVNPNNLKEHPLNAAPSVREESKIGPDGGEKGQSQTPPHGSPEMKVNVEKQQQHKKPHASQKKRHLTEVKSDNHPSQNKFQKFTEQRSKNSQSKNRKLPKKHLSTVKECEDHHSRHKRTSPGEGSQASQLRNKKSLKRASTEAEGRYCGDSKEFEPQQVKRMKRSSESFSVKIFPVQESLTSTASPKLSINVYDELNRFHCKGNKEVSKMLKTDTSPKKSRHPSPKGQKILSFQKAIVRNASPPNQEMVQGSLLKLKRLEGSSSSQKRRKEDKACKPGGTGVKALLTRQSSEGKLDQSKLLKSKAVSVLTSEKLKVTPKALDGNEEEFKKIITLNDPLLPKPTLQRIPKLSKTKNIQKHRKKNENRQEASTSDFPEPQMLNEAVRVLHKPKPLNKPSSPNGSGPSTHAFPHLTGISSSAKIYFAPKISARQHVLTDWENSFVPTKPPSIRRKSGCLLQGVEEQHASHGTRILKPILKRVDSQPKPKLKVNFPLNPRRVWHFRRHEFEADVMFNKSWTDYKDANPSKEQDAQVDSKNAVEQAFVRKETMQDRQDVKPGASSANEKMFKIKRQMPEQATHLVKKCMVQAKIWTNSIHHEPPKKTTDTQK</sequence>
<feature type="compositionally biased region" description="Basic and acidic residues" evidence="1">
    <location>
        <begin position="1225"/>
        <end position="1241"/>
    </location>
</feature>
<feature type="compositionally biased region" description="Basic residues" evidence="1">
    <location>
        <begin position="1435"/>
        <end position="1449"/>
    </location>
</feature>
<feature type="region of interest" description="Disordered" evidence="1">
    <location>
        <begin position="919"/>
        <end position="956"/>
    </location>
</feature>
<feature type="region of interest" description="Disordered" evidence="1">
    <location>
        <begin position="1293"/>
        <end position="1315"/>
    </location>
</feature>
<feature type="compositionally biased region" description="Basic residues" evidence="1">
    <location>
        <begin position="1180"/>
        <end position="1190"/>
    </location>
</feature>
<feature type="compositionally biased region" description="Basic and acidic residues" evidence="1">
    <location>
        <begin position="1083"/>
        <end position="1097"/>
    </location>
</feature>
<dbReference type="Proteomes" id="UP001557470">
    <property type="component" value="Unassembled WGS sequence"/>
</dbReference>
<name>A0ABD0VX87_UMBPY</name>
<comment type="caution">
    <text evidence="2">The sequence shown here is derived from an EMBL/GenBank/DDBJ whole genome shotgun (WGS) entry which is preliminary data.</text>
</comment>
<feature type="region of interest" description="Disordered" evidence="1">
    <location>
        <begin position="1476"/>
        <end position="1497"/>
    </location>
</feature>
<evidence type="ECO:0000256" key="1">
    <source>
        <dbReference type="SAM" id="MobiDB-lite"/>
    </source>
</evidence>
<feature type="region of interest" description="Disordered" evidence="1">
    <location>
        <begin position="976"/>
        <end position="1000"/>
    </location>
</feature>
<organism evidence="2 3">
    <name type="scientific">Umbra pygmaea</name>
    <name type="common">Eastern mudminnow</name>
    <dbReference type="NCBI Taxonomy" id="75934"/>
    <lineage>
        <taxon>Eukaryota</taxon>
        <taxon>Metazoa</taxon>
        <taxon>Chordata</taxon>
        <taxon>Craniata</taxon>
        <taxon>Vertebrata</taxon>
        <taxon>Euteleostomi</taxon>
        <taxon>Actinopterygii</taxon>
        <taxon>Neopterygii</taxon>
        <taxon>Teleostei</taxon>
        <taxon>Protacanthopterygii</taxon>
        <taxon>Esociformes</taxon>
        <taxon>Umbridae</taxon>
        <taxon>Umbra</taxon>
    </lineage>
</organism>
<keyword evidence="3" id="KW-1185">Reference proteome</keyword>
<protein>
    <submittedName>
        <fullName evidence="2">Uncharacterized protein</fullName>
    </submittedName>
</protein>
<evidence type="ECO:0000313" key="2">
    <source>
        <dbReference type="EMBL" id="KAL0962629.1"/>
    </source>
</evidence>
<dbReference type="EMBL" id="JAGEUA010000011">
    <property type="protein sequence ID" value="KAL0962629.1"/>
    <property type="molecule type" value="Genomic_DNA"/>
</dbReference>
<feature type="compositionally biased region" description="Basic and acidic residues" evidence="1">
    <location>
        <begin position="935"/>
        <end position="956"/>
    </location>
</feature>
<feature type="region of interest" description="Disordered" evidence="1">
    <location>
        <begin position="188"/>
        <end position="208"/>
    </location>
</feature>
<feature type="compositionally biased region" description="Gly residues" evidence="1">
    <location>
        <begin position="188"/>
        <end position="199"/>
    </location>
</feature>
<proteinExistence type="predicted"/>
<accession>A0ABD0VX87</accession>
<feature type="region of interest" description="Disordered" evidence="1">
    <location>
        <begin position="329"/>
        <end position="357"/>
    </location>
</feature>